<protein>
    <submittedName>
        <fullName evidence="10">RNA polymerase sigma24 factor</fullName>
    </submittedName>
</protein>
<dbReference type="SUPFAM" id="SSF54427">
    <property type="entry name" value="NTF2-like"/>
    <property type="match status" value="1"/>
</dbReference>
<evidence type="ECO:0000259" key="8">
    <source>
        <dbReference type="Pfam" id="PF08281"/>
    </source>
</evidence>
<keyword evidence="3" id="KW-0805">Transcription regulation</keyword>
<dbReference type="NCBIfam" id="NF007214">
    <property type="entry name" value="PRK09636.1"/>
    <property type="match status" value="1"/>
</dbReference>
<dbReference type="PANTHER" id="PTHR30173">
    <property type="entry name" value="SIGMA 19 FACTOR"/>
    <property type="match status" value="1"/>
</dbReference>
<reference evidence="10 11" key="1">
    <citation type="submission" date="2021-01" db="EMBL/GenBank/DDBJ databases">
        <title>Whole genome shotgun sequence of Cellulomonas phragmiteti NBRC 110785.</title>
        <authorList>
            <person name="Komaki H."/>
            <person name="Tamura T."/>
        </authorList>
    </citation>
    <scope>NUCLEOTIDE SEQUENCE [LARGE SCALE GENOMIC DNA]</scope>
    <source>
        <strain evidence="10 11">NBRC 110785</strain>
    </source>
</reference>
<dbReference type="SUPFAM" id="SSF88659">
    <property type="entry name" value="Sigma3 and sigma4 domains of RNA polymerase sigma factors"/>
    <property type="match status" value="1"/>
</dbReference>
<dbReference type="Pfam" id="PF04542">
    <property type="entry name" value="Sigma70_r2"/>
    <property type="match status" value="1"/>
</dbReference>
<comment type="caution">
    <text evidence="10">The sequence shown here is derived from an EMBL/GenBank/DDBJ whole genome shotgun (WGS) entry which is preliminary data.</text>
</comment>
<evidence type="ECO:0000313" key="10">
    <source>
        <dbReference type="EMBL" id="GIG41558.1"/>
    </source>
</evidence>
<evidence type="ECO:0000256" key="6">
    <source>
        <dbReference type="SAM" id="MobiDB-lite"/>
    </source>
</evidence>
<dbReference type="InterPro" id="IPR032710">
    <property type="entry name" value="NTF2-like_dom_sf"/>
</dbReference>
<dbReference type="Gene3D" id="1.10.1740.10">
    <property type="match status" value="1"/>
</dbReference>
<dbReference type="Gene3D" id="1.10.10.10">
    <property type="entry name" value="Winged helix-like DNA-binding domain superfamily/Winged helix DNA-binding domain"/>
    <property type="match status" value="1"/>
</dbReference>
<evidence type="ECO:0000256" key="3">
    <source>
        <dbReference type="ARBA" id="ARBA00023015"/>
    </source>
</evidence>
<evidence type="ECO:0000256" key="5">
    <source>
        <dbReference type="ARBA" id="ARBA00023163"/>
    </source>
</evidence>
<gene>
    <name evidence="10" type="ORF">Cph01nite_33200</name>
</gene>
<keyword evidence="5" id="KW-0804">Transcription</keyword>
<dbReference type="InterPro" id="IPR014303">
    <property type="entry name" value="RNA_pol_sigma-70_ECF"/>
</dbReference>
<feature type="domain" description="SnoaL-like" evidence="9">
    <location>
        <begin position="203"/>
        <end position="299"/>
    </location>
</feature>
<dbReference type="PANTHER" id="PTHR30173:SF36">
    <property type="entry name" value="ECF RNA POLYMERASE SIGMA FACTOR SIGJ"/>
    <property type="match status" value="1"/>
</dbReference>
<dbReference type="InterPro" id="IPR014284">
    <property type="entry name" value="RNA_pol_sigma-70_dom"/>
</dbReference>
<evidence type="ECO:0000259" key="9">
    <source>
        <dbReference type="Pfam" id="PF12680"/>
    </source>
</evidence>
<feature type="domain" description="RNA polymerase sigma-70 region 2" evidence="7">
    <location>
        <begin position="37"/>
        <end position="101"/>
    </location>
</feature>
<keyword evidence="11" id="KW-1185">Reference proteome</keyword>
<dbReference type="InterPro" id="IPR037401">
    <property type="entry name" value="SnoaL-like"/>
</dbReference>
<dbReference type="Proteomes" id="UP000614741">
    <property type="component" value="Unassembled WGS sequence"/>
</dbReference>
<evidence type="ECO:0000256" key="4">
    <source>
        <dbReference type="ARBA" id="ARBA00023082"/>
    </source>
</evidence>
<dbReference type="InterPro" id="IPR052704">
    <property type="entry name" value="ECF_Sigma-70_Domain"/>
</dbReference>
<dbReference type="InterPro" id="IPR013325">
    <property type="entry name" value="RNA_pol_sigma_r2"/>
</dbReference>
<dbReference type="InterPro" id="IPR013324">
    <property type="entry name" value="RNA_pol_sigma_r3/r4-like"/>
</dbReference>
<dbReference type="Gene3D" id="3.10.450.50">
    <property type="match status" value="1"/>
</dbReference>
<feature type="domain" description="RNA polymerase sigma factor 70 region 4 type 2" evidence="8">
    <location>
        <begin position="133"/>
        <end position="184"/>
    </location>
</feature>
<evidence type="ECO:0000256" key="1">
    <source>
        <dbReference type="ARBA" id="ARBA00010641"/>
    </source>
</evidence>
<comment type="similarity">
    <text evidence="1">Belongs to the sigma-70 factor family. ECF subfamily.</text>
</comment>
<accession>A0ABQ4DQD0</accession>
<evidence type="ECO:0000256" key="2">
    <source>
        <dbReference type="ARBA" id="ARBA00011344"/>
    </source>
</evidence>
<feature type="region of interest" description="Disordered" evidence="6">
    <location>
        <begin position="1"/>
        <end position="28"/>
    </location>
</feature>
<dbReference type="InterPro" id="IPR013249">
    <property type="entry name" value="RNA_pol_sigma70_r4_t2"/>
</dbReference>
<proteinExistence type="inferred from homology"/>
<comment type="subunit">
    <text evidence="2">Interacts transiently with the RNA polymerase catalytic core formed by RpoA, RpoB, RpoC and RpoZ (2 alpha, 1 beta, 1 beta' and 1 omega subunit) to form the RNA polymerase holoenzyme that can initiate transcription.</text>
</comment>
<evidence type="ECO:0000313" key="11">
    <source>
        <dbReference type="Proteomes" id="UP000614741"/>
    </source>
</evidence>
<dbReference type="InterPro" id="IPR007627">
    <property type="entry name" value="RNA_pol_sigma70_r2"/>
</dbReference>
<dbReference type="SUPFAM" id="SSF88946">
    <property type="entry name" value="Sigma2 domain of RNA polymerase sigma factors"/>
    <property type="match status" value="1"/>
</dbReference>
<sequence>MPRDGEVAADRGPAPGQVPAAEVTAPDDADERARAFADLRPLLFTIAYQVTGSAADADDVLQESWLRWSAVDAATVANPRAYLAQVVSRQALNALRAASRRREEYVGPWLPEPLVQTAADVADDVLLGESVSMALLLVLETLSPAERVVFVLREVFGFEHTEIAHAVGRSPAAVRQLAHRAREHVQARRPRYEPVGEDTERVVEQFLHAAGTGDLDALLRVLDPDVVWVSDGGGRASAARRPLHGAPDVARFVLGLFRRATPTHTFRTAVVNGAPGVVLRDGDRMEGVFSFAVQDGRVVGLYAVRNPDKLGSAEQERRVGR</sequence>
<evidence type="ECO:0000259" key="7">
    <source>
        <dbReference type="Pfam" id="PF04542"/>
    </source>
</evidence>
<keyword evidence="4" id="KW-0731">Sigma factor</keyword>
<dbReference type="CDD" id="cd06171">
    <property type="entry name" value="Sigma70_r4"/>
    <property type="match status" value="1"/>
</dbReference>
<dbReference type="Pfam" id="PF12680">
    <property type="entry name" value="SnoaL_2"/>
    <property type="match status" value="1"/>
</dbReference>
<dbReference type="EMBL" id="BONP01000030">
    <property type="protein sequence ID" value="GIG41558.1"/>
    <property type="molecule type" value="Genomic_DNA"/>
</dbReference>
<dbReference type="InterPro" id="IPR036388">
    <property type="entry name" value="WH-like_DNA-bd_sf"/>
</dbReference>
<dbReference type="NCBIfam" id="TIGR02937">
    <property type="entry name" value="sigma70-ECF"/>
    <property type="match status" value="1"/>
</dbReference>
<dbReference type="Pfam" id="PF08281">
    <property type="entry name" value="Sigma70_r4_2"/>
    <property type="match status" value="1"/>
</dbReference>
<name>A0ABQ4DQD0_9CELL</name>
<organism evidence="10 11">
    <name type="scientific">Cellulomonas phragmiteti</name>
    <dbReference type="NCBI Taxonomy" id="478780"/>
    <lineage>
        <taxon>Bacteria</taxon>
        <taxon>Bacillati</taxon>
        <taxon>Actinomycetota</taxon>
        <taxon>Actinomycetes</taxon>
        <taxon>Micrococcales</taxon>
        <taxon>Cellulomonadaceae</taxon>
        <taxon>Cellulomonas</taxon>
    </lineage>
</organism>
<dbReference type="NCBIfam" id="TIGR02957">
    <property type="entry name" value="SigX4"/>
    <property type="match status" value="1"/>
</dbReference>